<dbReference type="Gene3D" id="3.40.50.2300">
    <property type="match status" value="2"/>
</dbReference>
<dbReference type="GO" id="GO:0003677">
    <property type="term" value="F:DNA binding"/>
    <property type="evidence" value="ECO:0007669"/>
    <property type="project" value="UniProtKB-KW"/>
</dbReference>
<dbReference type="EMBL" id="JBHLUH010000021">
    <property type="protein sequence ID" value="MFC0528953.1"/>
    <property type="molecule type" value="Genomic_DNA"/>
</dbReference>
<proteinExistence type="predicted"/>
<dbReference type="CDD" id="cd01392">
    <property type="entry name" value="HTH_LacI"/>
    <property type="match status" value="1"/>
</dbReference>
<keyword evidence="3" id="KW-0804">Transcription</keyword>
<dbReference type="SUPFAM" id="SSF47413">
    <property type="entry name" value="lambda repressor-like DNA-binding domains"/>
    <property type="match status" value="1"/>
</dbReference>
<dbReference type="PANTHER" id="PTHR30146:SF109">
    <property type="entry name" value="HTH-TYPE TRANSCRIPTIONAL REGULATOR GALS"/>
    <property type="match status" value="1"/>
</dbReference>
<dbReference type="SUPFAM" id="SSF53822">
    <property type="entry name" value="Periplasmic binding protein-like I"/>
    <property type="match status" value="1"/>
</dbReference>
<evidence type="ECO:0000256" key="3">
    <source>
        <dbReference type="ARBA" id="ARBA00023163"/>
    </source>
</evidence>
<dbReference type="InterPro" id="IPR028082">
    <property type="entry name" value="Peripla_BP_I"/>
</dbReference>
<keyword evidence="6" id="KW-1185">Reference proteome</keyword>
<evidence type="ECO:0000313" key="5">
    <source>
        <dbReference type="EMBL" id="MFC0528953.1"/>
    </source>
</evidence>
<protein>
    <submittedName>
        <fullName evidence="5">LacI family DNA-binding transcriptional regulator</fullName>
    </submittedName>
</protein>
<dbReference type="PANTHER" id="PTHR30146">
    <property type="entry name" value="LACI-RELATED TRANSCRIPTIONAL REPRESSOR"/>
    <property type="match status" value="1"/>
</dbReference>
<dbReference type="Pfam" id="PF00356">
    <property type="entry name" value="LacI"/>
    <property type="match status" value="1"/>
</dbReference>
<reference evidence="5 6" key="1">
    <citation type="submission" date="2024-09" db="EMBL/GenBank/DDBJ databases">
        <authorList>
            <person name="Sun Q."/>
            <person name="Mori K."/>
        </authorList>
    </citation>
    <scope>NUCLEOTIDE SEQUENCE [LARGE SCALE GENOMIC DNA]</scope>
    <source>
        <strain evidence="5 6">TBRC 3947</strain>
    </source>
</reference>
<dbReference type="Proteomes" id="UP001589867">
    <property type="component" value="Unassembled WGS sequence"/>
</dbReference>
<dbReference type="PROSITE" id="PS50932">
    <property type="entry name" value="HTH_LACI_2"/>
    <property type="match status" value="1"/>
</dbReference>
<gene>
    <name evidence="5" type="ORF">ACFFIA_14925</name>
</gene>
<dbReference type="InterPro" id="IPR046335">
    <property type="entry name" value="LacI/GalR-like_sensor"/>
</dbReference>
<keyword evidence="1" id="KW-0805">Transcription regulation</keyword>
<organism evidence="5 6">
    <name type="scientific">Phytohabitans kaempferiae</name>
    <dbReference type="NCBI Taxonomy" id="1620943"/>
    <lineage>
        <taxon>Bacteria</taxon>
        <taxon>Bacillati</taxon>
        <taxon>Actinomycetota</taxon>
        <taxon>Actinomycetes</taxon>
        <taxon>Micromonosporales</taxon>
        <taxon>Micromonosporaceae</taxon>
    </lineage>
</organism>
<dbReference type="Pfam" id="PF13377">
    <property type="entry name" value="Peripla_BP_3"/>
    <property type="match status" value="1"/>
</dbReference>
<dbReference type="InterPro" id="IPR000843">
    <property type="entry name" value="HTH_LacI"/>
</dbReference>
<dbReference type="InterPro" id="IPR010982">
    <property type="entry name" value="Lambda_DNA-bd_dom_sf"/>
</dbReference>
<dbReference type="SMART" id="SM00354">
    <property type="entry name" value="HTH_LACI"/>
    <property type="match status" value="1"/>
</dbReference>
<evidence type="ECO:0000256" key="2">
    <source>
        <dbReference type="ARBA" id="ARBA00023125"/>
    </source>
</evidence>
<name>A0ABV6M2S6_9ACTN</name>
<sequence length="345" mass="35887">MIRIRMHVEGPPMSRVPTSKDVARVAGVSQPTVSRALAGHPQVSPATRDRVRKVAEELGYVPLESGRALRRGRTRRIAVVASPDDLLDPCQPQLVVPLHQALTAAGYRTTLLAEAADTAVLAQVTDGSVDGVVLAAHSGSTVPRRLAASGVPHVLVNRLAPADGHPSCGADHRQGAAEIASVVAGLGHTEVALVLGPRRMRTSLDREAGFRGVLAGVRAVRTRVLRGGYDHATGVAAAQALLGAARRPTAILCASDTIALGVLHEARMRGVDVPGEVTVTGYDDVPMAGLEPYALTTVRHDPGRMAAEAVRLLLAQIGTDAPAAPESVVLPADVVLRGTHGPPRA</sequence>
<evidence type="ECO:0000313" key="6">
    <source>
        <dbReference type="Proteomes" id="UP001589867"/>
    </source>
</evidence>
<keyword evidence="2 5" id="KW-0238">DNA-binding</keyword>
<feature type="domain" description="HTH lacI-type" evidence="4">
    <location>
        <begin position="17"/>
        <end position="71"/>
    </location>
</feature>
<comment type="caution">
    <text evidence="5">The sequence shown here is derived from an EMBL/GenBank/DDBJ whole genome shotgun (WGS) entry which is preliminary data.</text>
</comment>
<evidence type="ECO:0000259" key="4">
    <source>
        <dbReference type="PROSITE" id="PS50932"/>
    </source>
</evidence>
<dbReference type="RefSeq" id="WP_377251195.1">
    <property type="nucleotide sequence ID" value="NZ_JBHLUH010000021.1"/>
</dbReference>
<dbReference type="Gene3D" id="1.10.260.40">
    <property type="entry name" value="lambda repressor-like DNA-binding domains"/>
    <property type="match status" value="1"/>
</dbReference>
<accession>A0ABV6M2S6</accession>
<evidence type="ECO:0000256" key="1">
    <source>
        <dbReference type="ARBA" id="ARBA00023015"/>
    </source>
</evidence>